<dbReference type="PANTHER" id="PTHR15140">
    <property type="entry name" value="TUBULIN-SPECIFIC CHAPERONE E"/>
    <property type="match status" value="1"/>
</dbReference>
<keyword evidence="7" id="KW-1185">Reference proteome</keyword>
<dbReference type="PANTHER" id="PTHR15140:SF40">
    <property type="entry name" value="LATE BLIGHT RESISTANCE PROTEIN HOMOLOG R1C-3"/>
    <property type="match status" value="1"/>
</dbReference>
<dbReference type="EMBL" id="CP133617">
    <property type="protein sequence ID" value="WMV34874.1"/>
    <property type="molecule type" value="Genomic_DNA"/>
</dbReference>
<keyword evidence="4" id="KW-0067">ATP-binding</keyword>
<feature type="domain" description="Disease resistance protein winged helix" evidence="5">
    <location>
        <begin position="59"/>
        <end position="126"/>
    </location>
</feature>
<dbReference type="SUPFAM" id="SSF52058">
    <property type="entry name" value="L domain-like"/>
    <property type="match status" value="1"/>
</dbReference>
<evidence type="ECO:0000313" key="7">
    <source>
        <dbReference type="Proteomes" id="UP001234989"/>
    </source>
</evidence>
<evidence type="ECO:0000259" key="5">
    <source>
        <dbReference type="Pfam" id="PF23559"/>
    </source>
</evidence>
<reference evidence="6" key="1">
    <citation type="submission" date="2023-08" db="EMBL/GenBank/DDBJ databases">
        <title>A de novo genome assembly of Solanum verrucosum Schlechtendal, a Mexican diploid species geographically isolated from the other diploid A-genome species in potato relatives.</title>
        <authorList>
            <person name="Hosaka K."/>
        </authorList>
    </citation>
    <scope>NUCLEOTIDE SEQUENCE</scope>
    <source>
        <tissue evidence="6">Young leaves</tissue>
    </source>
</reference>
<dbReference type="InterPro" id="IPR036388">
    <property type="entry name" value="WH-like_DNA-bd_sf"/>
</dbReference>
<comment type="similarity">
    <text evidence="1">Belongs to the disease resistance NB-LRR family.</text>
</comment>
<evidence type="ECO:0000256" key="4">
    <source>
        <dbReference type="ARBA" id="ARBA00022840"/>
    </source>
</evidence>
<dbReference type="InterPro" id="IPR027417">
    <property type="entry name" value="P-loop_NTPase"/>
</dbReference>
<dbReference type="Gene3D" id="1.10.10.10">
    <property type="entry name" value="Winged helix-like DNA-binding domain superfamily/Winged helix DNA-binding domain"/>
    <property type="match status" value="1"/>
</dbReference>
<keyword evidence="2" id="KW-0547">Nucleotide-binding</keyword>
<keyword evidence="3" id="KW-0611">Plant defense</keyword>
<dbReference type="GO" id="GO:0006952">
    <property type="term" value="P:defense response"/>
    <property type="evidence" value="ECO:0007669"/>
    <property type="project" value="UniProtKB-KW"/>
</dbReference>
<evidence type="ECO:0000256" key="2">
    <source>
        <dbReference type="ARBA" id="ARBA00022741"/>
    </source>
</evidence>
<sequence length="407" mass="47776">MDVVEINKRSIASIYDDDEVVGFEKDAEIIMKKLIRGTKERDLISICGMPGLGKTTLAKDHKIPVDDLLKLWMAEEFVLNAGTENMEEACRVCLSDLLNRSLIMVSGMRINRDVEYCSLHDVVREFCLRKLTEDKYMQLAVPYNPYQHLHSKESRLCMYIHDDLVEQLWNDRSNPTLMNTWNNMEFIAHPTLSTLNNRSNTLDLLVELRYVRALHLMDVELPYSWVNAILQLTELRYDINPRFWWKFSNLEELSLCIKYAPKFPLFPISEVHTCLHSLFLEFTLTEFWDSIGWESYFVFPSNLRDLSLNGCFLTKEMISNIARLRKLESLKLEGGTPLERTQSYCWDVRNVEFRALKYLILLDMQMDEWIASEESFPVLEELVIHDGYYFKEIPPSFVDIHSNTATY</sequence>
<dbReference type="Proteomes" id="UP001234989">
    <property type="component" value="Chromosome 6"/>
</dbReference>
<gene>
    <name evidence="6" type="ORF">MTR67_028259</name>
</gene>
<accession>A0AAF0R275</accession>
<dbReference type="PRINTS" id="PR00364">
    <property type="entry name" value="DISEASERSIST"/>
</dbReference>
<evidence type="ECO:0000256" key="1">
    <source>
        <dbReference type="ARBA" id="ARBA00008894"/>
    </source>
</evidence>
<dbReference type="InterPro" id="IPR058922">
    <property type="entry name" value="WHD_DRP"/>
</dbReference>
<dbReference type="SUPFAM" id="SSF52540">
    <property type="entry name" value="P-loop containing nucleoside triphosphate hydrolases"/>
    <property type="match status" value="1"/>
</dbReference>
<dbReference type="AlphaFoldDB" id="A0AAF0R275"/>
<protein>
    <recommendedName>
        <fullName evidence="5">Disease resistance protein winged helix domain-containing protein</fullName>
    </recommendedName>
</protein>
<dbReference type="Pfam" id="PF23559">
    <property type="entry name" value="WHD_DRP"/>
    <property type="match status" value="1"/>
</dbReference>
<name>A0AAF0R275_SOLVR</name>
<organism evidence="6 7">
    <name type="scientific">Solanum verrucosum</name>
    <dbReference type="NCBI Taxonomy" id="315347"/>
    <lineage>
        <taxon>Eukaryota</taxon>
        <taxon>Viridiplantae</taxon>
        <taxon>Streptophyta</taxon>
        <taxon>Embryophyta</taxon>
        <taxon>Tracheophyta</taxon>
        <taxon>Spermatophyta</taxon>
        <taxon>Magnoliopsida</taxon>
        <taxon>eudicotyledons</taxon>
        <taxon>Gunneridae</taxon>
        <taxon>Pentapetalae</taxon>
        <taxon>asterids</taxon>
        <taxon>lamiids</taxon>
        <taxon>Solanales</taxon>
        <taxon>Solanaceae</taxon>
        <taxon>Solanoideae</taxon>
        <taxon>Solaneae</taxon>
        <taxon>Solanum</taxon>
    </lineage>
</organism>
<dbReference type="InterPro" id="IPR032675">
    <property type="entry name" value="LRR_dom_sf"/>
</dbReference>
<dbReference type="Gene3D" id="3.80.10.10">
    <property type="entry name" value="Ribonuclease Inhibitor"/>
    <property type="match status" value="1"/>
</dbReference>
<proteinExistence type="inferred from homology"/>
<evidence type="ECO:0000256" key="3">
    <source>
        <dbReference type="ARBA" id="ARBA00022821"/>
    </source>
</evidence>
<evidence type="ECO:0000313" key="6">
    <source>
        <dbReference type="EMBL" id="WMV34874.1"/>
    </source>
</evidence>